<dbReference type="GO" id="GO:0004672">
    <property type="term" value="F:protein kinase activity"/>
    <property type="evidence" value="ECO:0007669"/>
    <property type="project" value="InterPro"/>
</dbReference>
<evidence type="ECO:0000256" key="1">
    <source>
        <dbReference type="ARBA" id="ARBA00022679"/>
    </source>
</evidence>
<keyword evidence="8" id="KW-0472">Membrane</keyword>
<dbReference type="PANTHER" id="PTHR44749">
    <property type="entry name" value="SUPPRESSOR OF RPS4-RLD 1"/>
    <property type="match status" value="1"/>
</dbReference>
<dbReference type="PROSITE" id="PS50011">
    <property type="entry name" value="PROTEIN_KINASE_DOM"/>
    <property type="match status" value="1"/>
</dbReference>
<organism evidence="10 11">
    <name type="scientific">Symbiochloris irregularis</name>
    <dbReference type="NCBI Taxonomy" id="706552"/>
    <lineage>
        <taxon>Eukaryota</taxon>
        <taxon>Viridiplantae</taxon>
        <taxon>Chlorophyta</taxon>
        <taxon>core chlorophytes</taxon>
        <taxon>Trebouxiophyceae</taxon>
        <taxon>Trebouxiales</taxon>
        <taxon>Trebouxiaceae</taxon>
        <taxon>Symbiochloris</taxon>
    </lineage>
</organism>
<gene>
    <name evidence="10" type="ORF">WJX73_002593</name>
</gene>
<keyword evidence="3" id="KW-0418">Kinase</keyword>
<feature type="region of interest" description="Disordered" evidence="7">
    <location>
        <begin position="1324"/>
        <end position="1343"/>
    </location>
</feature>
<dbReference type="SMART" id="SM00220">
    <property type="entry name" value="S_TKc"/>
    <property type="match status" value="1"/>
</dbReference>
<accession>A0AAW1NM52</accession>
<evidence type="ECO:0000256" key="5">
    <source>
        <dbReference type="PROSITE-ProRule" id="PRU00339"/>
    </source>
</evidence>
<name>A0AAW1NM52_9CHLO</name>
<dbReference type="SUPFAM" id="SSF48452">
    <property type="entry name" value="TPR-like"/>
    <property type="match status" value="2"/>
</dbReference>
<feature type="region of interest" description="Disordered" evidence="7">
    <location>
        <begin position="119"/>
        <end position="185"/>
    </location>
</feature>
<dbReference type="InterPro" id="IPR017441">
    <property type="entry name" value="Protein_kinase_ATP_BS"/>
</dbReference>
<feature type="region of interest" description="Disordered" evidence="7">
    <location>
        <begin position="1266"/>
        <end position="1299"/>
    </location>
</feature>
<feature type="binding site" evidence="6">
    <location>
        <position position="1401"/>
    </location>
    <ligand>
        <name>ATP</name>
        <dbReference type="ChEBI" id="CHEBI:30616"/>
    </ligand>
</feature>
<feature type="compositionally biased region" description="Pro residues" evidence="7">
    <location>
        <begin position="572"/>
        <end position="585"/>
    </location>
</feature>
<feature type="transmembrane region" description="Helical" evidence="8">
    <location>
        <begin position="1233"/>
        <end position="1256"/>
    </location>
</feature>
<dbReference type="GO" id="GO:0005524">
    <property type="term" value="F:ATP binding"/>
    <property type="evidence" value="ECO:0007669"/>
    <property type="project" value="UniProtKB-UniRule"/>
</dbReference>
<feature type="repeat" description="TPR" evidence="5">
    <location>
        <begin position="357"/>
        <end position="390"/>
    </location>
</feature>
<keyword evidence="5" id="KW-0802">TPR repeat</keyword>
<dbReference type="SMART" id="SM00028">
    <property type="entry name" value="TPR"/>
    <property type="match status" value="9"/>
</dbReference>
<dbReference type="InterPro" id="IPR000719">
    <property type="entry name" value="Prot_kinase_dom"/>
</dbReference>
<keyword evidence="8" id="KW-0812">Transmembrane</keyword>
<evidence type="ECO:0000256" key="6">
    <source>
        <dbReference type="PROSITE-ProRule" id="PRU10141"/>
    </source>
</evidence>
<sequence length="1665" mass="180125">MSQQIADALVLGKLSQVIKLLEPLIADGSNDATSSALHLLDRALCNERLGLHRKALKDYDSALQLDPRSVRAVVGKGRVLAKLNRRQEAEALWQQALTLYSPGHADVILEAQALLSGELEKPPLSPSTPPPLATPRTASRTSPAAGAAAIPNGHVASASRAASSSHSQDQSSVDRQPMSLTSRMPAAAADSLRTNGAMNSNHVGGMSPAALLSMQDQSNAVSVAVTDINCGRHEEALALLDDVIRHARAPNFSAHLVRGTGRAMTRDLKGAVEDFSVAIDTVPQYMDAWKRRGQARAALGDLDLAAQDLLRCLEMQPSAQEEADIRIELGQVFRRSKDVRKAAVHCKKASQLSPTNSSAWLHMGLCQLSLGDLTQCVKSLNTACQLDPSCKDGWFSLGHCEKEIGHVEEALHAFNQGFALDKPGLPSTGPMRILAHMHQCTGSHMEAVKLLTRALKASPSAAAAGSEGEELPRVDCLFLRGACYHALGYLQRAVQDYQRAFVSSDQGLPEESRQLLVLAYYQKELAQHMFANLDRPLTAFCADRELNPIFKELWCKKAPPSGALTGDYIPQPRIPQDPPEPPPRPNAQQEAALVAAADSLGKLLQYRTQGFIVNRRQHRMGGLAAIELAQAVKHLVGERRGGRGVTVQRGASGRDDPHPFGWRDAMDIVVKWRQLSEPNDQVIWVDLLSKAEFTAGFGSHTPMFSGQTKCVRYYMNFARGLELFKQTALKDGYVHNADSQQVPLGGLGARDSISKATTAEALHRAVGCDCWVVVPIDSIAHQGLTLEGTRLTLVQIKGQPDAYDFSIRTPVTPPRWHQYDEELQLQWEVLVQALVAGDRPAVAEAALRYAFLWYNFMPLARGTAVVGYITILAIFLAADMPVTSPIPKNYQIDWEAILCQHPPKFVASVSATPGLHSLPFTHTSQLSVAARAHEAVMKSFAAPRPRQRARLREESFAARCAQAIVIAGLFTLCRSQSAPSGSAPFRQQYSVGTVSELFTLMQRGQESFNVTITEDLHFTQETWPNTAVVSGVIFWAGNQGSGNNSRILDFGMIVNAIQVLGGATWGLTDVLITGLPWDARNTNFTSQLTGCESCVYTYPSAILEPNSTQVDTNVAYEVEPTHFNVSCPEWQSNSLSNKQFISKWNVMRSADGADVILASANAPAPVINKGIVLSNSTGEQQTFDVVLYGIAAIYCYETPEERPSTLDSPITLDHVVGYSAVTSGSSSGLGGGAIAGIVVGSVAGATILAALAFLVLRRLRWGRAGEKQKPQKSLKADLLDDGSSTSGMSPSSGSMDPYKQQWHNPLVQFQAAVVACSNSSHMSRAASTADGHDHDGNSSVGQLGGYPTNVDVDRCSMQFDWHIQPSRLSVNGGMAARPIGAGAYGVVYEGMLDGFKPVAIKFLHPATRPIDTHTTLRFMQEVDLLRACRDRNVVDFKGAWVQQDLVYMVTELMERDLCKAIAEEQASICSTSSTTDTSRSLGWHDRGSSIALDVLQGLHYLHSNNVVHLDIKSGNILLSPDGVAKIADVGLARTLSKSTLADHQREGTLAWQAPEMILGQPASFSADMWSFGVILLEIVTGHMPRRGQYSTPEVPDQCPQEIADLIQACMAPDPADRPTVTNAMQIISPHASFARSSRAATIASKASSPCPSAMTTQTTPNELDS</sequence>
<keyword evidence="1" id="KW-0808">Transferase</keyword>
<dbReference type="Gene3D" id="1.25.40.10">
    <property type="entry name" value="Tetratricopeptide repeat domain"/>
    <property type="match status" value="2"/>
</dbReference>
<evidence type="ECO:0000256" key="3">
    <source>
        <dbReference type="ARBA" id="ARBA00022777"/>
    </source>
</evidence>
<feature type="repeat" description="TPR" evidence="5">
    <location>
        <begin position="323"/>
        <end position="356"/>
    </location>
</feature>
<dbReference type="InterPro" id="IPR011009">
    <property type="entry name" value="Kinase-like_dom_sf"/>
</dbReference>
<feature type="compositionally biased region" description="Basic and acidic residues" evidence="7">
    <location>
        <begin position="1266"/>
        <end position="1278"/>
    </location>
</feature>
<protein>
    <recommendedName>
        <fullName evidence="9">Protein kinase domain-containing protein</fullName>
    </recommendedName>
</protein>
<keyword evidence="2 6" id="KW-0547">Nucleotide-binding</keyword>
<keyword evidence="11" id="KW-1185">Reference proteome</keyword>
<dbReference type="PROSITE" id="PS00107">
    <property type="entry name" value="PROTEIN_KINASE_ATP"/>
    <property type="match status" value="1"/>
</dbReference>
<dbReference type="PROSITE" id="PS00108">
    <property type="entry name" value="PROTEIN_KINASE_ST"/>
    <property type="match status" value="1"/>
</dbReference>
<feature type="region of interest" description="Disordered" evidence="7">
    <location>
        <begin position="1644"/>
        <end position="1665"/>
    </location>
</feature>
<feature type="compositionally biased region" description="Low complexity" evidence="7">
    <location>
        <begin position="1281"/>
        <end position="1297"/>
    </location>
</feature>
<feature type="compositionally biased region" description="Pro residues" evidence="7">
    <location>
        <begin position="123"/>
        <end position="133"/>
    </location>
</feature>
<evidence type="ECO:0000256" key="8">
    <source>
        <dbReference type="SAM" id="Phobius"/>
    </source>
</evidence>
<dbReference type="Pfam" id="PF13181">
    <property type="entry name" value="TPR_8"/>
    <property type="match status" value="1"/>
</dbReference>
<dbReference type="Pfam" id="PF00069">
    <property type="entry name" value="Pkinase"/>
    <property type="match status" value="1"/>
</dbReference>
<keyword evidence="4 6" id="KW-0067">ATP-binding</keyword>
<dbReference type="Pfam" id="PF13432">
    <property type="entry name" value="TPR_16"/>
    <property type="match status" value="2"/>
</dbReference>
<evidence type="ECO:0000256" key="7">
    <source>
        <dbReference type="SAM" id="MobiDB-lite"/>
    </source>
</evidence>
<comment type="caution">
    <text evidence="10">The sequence shown here is derived from an EMBL/GenBank/DDBJ whole genome shotgun (WGS) entry which is preliminary data.</text>
</comment>
<feature type="repeat" description="TPR" evidence="5">
    <location>
        <begin position="286"/>
        <end position="319"/>
    </location>
</feature>
<dbReference type="InterPro" id="IPR008271">
    <property type="entry name" value="Ser/Thr_kinase_AS"/>
</dbReference>
<proteinExistence type="predicted"/>
<evidence type="ECO:0000259" key="9">
    <source>
        <dbReference type="PROSITE" id="PS50011"/>
    </source>
</evidence>
<reference evidence="10 11" key="1">
    <citation type="journal article" date="2024" name="Nat. Commun.">
        <title>Phylogenomics reveals the evolutionary origins of lichenization in chlorophyte algae.</title>
        <authorList>
            <person name="Puginier C."/>
            <person name="Libourel C."/>
            <person name="Otte J."/>
            <person name="Skaloud P."/>
            <person name="Haon M."/>
            <person name="Grisel S."/>
            <person name="Petersen M."/>
            <person name="Berrin J.G."/>
            <person name="Delaux P.M."/>
            <person name="Dal Grande F."/>
            <person name="Keller J."/>
        </authorList>
    </citation>
    <scope>NUCLEOTIDE SEQUENCE [LARGE SCALE GENOMIC DNA]</scope>
    <source>
        <strain evidence="10 11">SAG 2036</strain>
    </source>
</reference>
<dbReference type="InterPro" id="IPR044650">
    <property type="entry name" value="SRFR1-like"/>
</dbReference>
<dbReference type="PROSITE" id="PS50005">
    <property type="entry name" value="TPR"/>
    <property type="match status" value="3"/>
</dbReference>
<feature type="domain" description="Protein kinase" evidence="9">
    <location>
        <begin position="1373"/>
        <end position="1633"/>
    </location>
</feature>
<dbReference type="Proteomes" id="UP001465755">
    <property type="component" value="Unassembled WGS sequence"/>
</dbReference>
<feature type="compositionally biased region" description="Low complexity" evidence="7">
    <location>
        <begin position="134"/>
        <end position="175"/>
    </location>
</feature>
<evidence type="ECO:0000256" key="4">
    <source>
        <dbReference type="ARBA" id="ARBA00022840"/>
    </source>
</evidence>
<dbReference type="EMBL" id="JALJOQ010000180">
    <property type="protein sequence ID" value="KAK9791186.1"/>
    <property type="molecule type" value="Genomic_DNA"/>
</dbReference>
<feature type="region of interest" description="Disordered" evidence="7">
    <location>
        <begin position="565"/>
        <end position="590"/>
    </location>
</feature>
<dbReference type="SUPFAM" id="SSF56112">
    <property type="entry name" value="Protein kinase-like (PK-like)"/>
    <property type="match status" value="1"/>
</dbReference>
<keyword evidence="8" id="KW-1133">Transmembrane helix</keyword>
<evidence type="ECO:0000256" key="2">
    <source>
        <dbReference type="ARBA" id="ARBA00022741"/>
    </source>
</evidence>
<dbReference type="GO" id="GO:0045892">
    <property type="term" value="P:negative regulation of DNA-templated transcription"/>
    <property type="evidence" value="ECO:0007669"/>
    <property type="project" value="InterPro"/>
</dbReference>
<dbReference type="PANTHER" id="PTHR44749:SF1">
    <property type="entry name" value="TETRATRICOPEPTIDE-LIKE HELICAL DOMAIN-CONTAINING PROTEIN"/>
    <property type="match status" value="1"/>
</dbReference>
<evidence type="ECO:0000313" key="10">
    <source>
        <dbReference type="EMBL" id="KAK9791186.1"/>
    </source>
</evidence>
<dbReference type="Gene3D" id="1.10.510.10">
    <property type="entry name" value="Transferase(Phosphotransferase) domain 1"/>
    <property type="match status" value="1"/>
</dbReference>
<dbReference type="InterPro" id="IPR019734">
    <property type="entry name" value="TPR_rpt"/>
</dbReference>
<dbReference type="Gene3D" id="3.30.200.20">
    <property type="entry name" value="Phosphorylase Kinase, domain 1"/>
    <property type="match status" value="1"/>
</dbReference>
<evidence type="ECO:0000313" key="11">
    <source>
        <dbReference type="Proteomes" id="UP001465755"/>
    </source>
</evidence>
<dbReference type="InterPro" id="IPR011990">
    <property type="entry name" value="TPR-like_helical_dom_sf"/>
</dbReference>